<evidence type="ECO:0000313" key="2">
    <source>
        <dbReference type="Proteomes" id="UP000000851"/>
    </source>
</evidence>
<gene>
    <name evidence="1" type="ordered locus">Caci_1986</name>
</gene>
<dbReference type="Proteomes" id="UP000000851">
    <property type="component" value="Chromosome"/>
</dbReference>
<dbReference type="Gene3D" id="3.60.40.10">
    <property type="entry name" value="PPM-type phosphatase domain"/>
    <property type="match status" value="1"/>
</dbReference>
<dbReference type="KEGG" id="cai:Caci_1986"/>
<dbReference type="InterPro" id="IPR036457">
    <property type="entry name" value="PPM-type-like_dom_sf"/>
</dbReference>
<evidence type="ECO:0008006" key="3">
    <source>
        <dbReference type="Google" id="ProtNLM"/>
    </source>
</evidence>
<dbReference type="SUPFAM" id="SSF81606">
    <property type="entry name" value="PP2C-like"/>
    <property type="match status" value="1"/>
</dbReference>
<dbReference type="HOGENOM" id="CLU_1451991_0_0_11"/>
<organism evidence="1 2">
    <name type="scientific">Catenulispora acidiphila (strain DSM 44928 / JCM 14897 / NBRC 102108 / NRRL B-24433 / ID139908)</name>
    <dbReference type="NCBI Taxonomy" id="479433"/>
    <lineage>
        <taxon>Bacteria</taxon>
        <taxon>Bacillati</taxon>
        <taxon>Actinomycetota</taxon>
        <taxon>Actinomycetes</taxon>
        <taxon>Catenulisporales</taxon>
        <taxon>Catenulisporaceae</taxon>
        <taxon>Catenulispora</taxon>
    </lineage>
</organism>
<dbReference type="STRING" id="479433.Caci_1986"/>
<dbReference type="AlphaFoldDB" id="C7QFS9"/>
<reference evidence="1 2" key="1">
    <citation type="journal article" date="2009" name="Stand. Genomic Sci.">
        <title>Complete genome sequence of Catenulispora acidiphila type strain (ID 139908).</title>
        <authorList>
            <person name="Copeland A."/>
            <person name="Lapidus A."/>
            <person name="Glavina Del Rio T."/>
            <person name="Nolan M."/>
            <person name="Lucas S."/>
            <person name="Chen F."/>
            <person name="Tice H."/>
            <person name="Cheng J.F."/>
            <person name="Bruce D."/>
            <person name="Goodwin L."/>
            <person name="Pitluck S."/>
            <person name="Mikhailova N."/>
            <person name="Pati A."/>
            <person name="Ivanova N."/>
            <person name="Mavromatis K."/>
            <person name="Chen A."/>
            <person name="Palaniappan K."/>
            <person name="Chain P."/>
            <person name="Land M."/>
            <person name="Hauser L."/>
            <person name="Chang Y.J."/>
            <person name="Jeffries C.D."/>
            <person name="Chertkov O."/>
            <person name="Brettin T."/>
            <person name="Detter J.C."/>
            <person name="Han C."/>
            <person name="Ali Z."/>
            <person name="Tindall B.J."/>
            <person name="Goker M."/>
            <person name="Bristow J."/>
            <person name="Eisen J.A."/>
            <person name="Markowitz V."/>
            <person name="Hugenholtz P."/>
            <person name="Kyrpides N.C."/>
            <person name="Klenk H.P."/>
        </authorList>
    </citation>
    <scope>NUCLEOTIDE SEQUENCE [LARGE SCALE GENOMIC DNA]</scope>
    <source>
        <strain evidence="2">DSM 44928 / JCM 14897 / NBRC 102108 / NRRL B-24433 / ID139908</strain>
    </source>
</reference>
<dbReference type="InParanoid" id="C7QFS9"/>
<dbReference type="OrthoDB" id="491589at2"/>
<dbReference type="EMBL" id="CP001700">
    <property type="protein sequence ID" value="ACU70906.1"/>
    <property type="molecule type" value="Genomic_DNA"/>
</dbReference>
<evidence type="ECO:0000313" key="1">
    <source>
        <dbReference type="EMBL" id="ACU70906.1"/>
    </source>
</evidence>
<dbReference type="RefSeq" id="WP_012786199.1">
    <property type="nucleotide sequence ID" value="NC_013131.1"/>
</dbReference>
<sequence length="186" mass="19704">MSEAAELRLDACAGHSDRLEAHACRGACHRFRGRPRQNVARVAVHEASAAVVFAVADGESGAAEACHAAVEHLLSLLPQDRPLDFESVAYYVTEQLARSVTTLVAGVVQPDVDGPYVQLFRIGDSGAWLLDRATGACHALFEPLPHVSESVDSVAEHLTASEVLLVAISPIVPTTVCCADPHCACQ</sequence>
<proteinExistence type="predicted"/>
<protein>
    <recommendedName>
        <fullName evidence="3">PPM-type phosphatase domain-containing protein</fullName>
    </recommendedName>
</protein>
<keyword evidence="2" id="KW-1185">Reference proteome</keyword>
<name>C7QFS9_CATAD</name>
<accession>C7QFS9</accession>